<dbReference type="FunFam" id="3.30.70.100:FF:000008">
    <property type="entry name" value="Copper transport protein ATOX1"/>
    <property type="match status" value="1"/>
</dbReference>
<evidence type="ECO:0000313" key="9">
    <source>
        <dbReference type="Proteomes" id="UP000807159"/>
    </source>
</evidence>
<evidence type="ECO:0000256" key="4">
    <source>
        <dbReference type="ARBA" id="ARBA00023289"/>
    </source>
</evidence>
<evidence type="ECO:0000256" key="5">
    <source>
        <dbReference type="ARBA" id="ARBA00024045"/>
    </source>
</evidence>
<dbReference type="Proteomes" id="UP000807159">
    <property type="component" value="Chromosome 10"/>
</dbReference>
<keyword evidence="3" id="KW-0449">Lipoprotein</keyword>
<dbReference type="EMBL" id="JACEGQ020000010">
    <property type="protein sequence ID" value="KAH8496053.1"/>
    <property type="molecule type" value="Genomic_DNA"/>
</dbReference>
<evidence type="ECO:0000256" key="1">
    <source>
        <dbReference type="ARBA" id="ARBA00022481"/>
    </source>
</evidence>
<name>A0A8T2XU02_POPDE</name>
<dbReference type="CDD" id="cd00371">
    <property type="entry name" value="HMA"/>
    <property type="match status" value="1"/>
</dbReference>
<protein>
    <recommendedName>
        <fullName evidence="7">HMA domain-containing protein</fullName>
    </recommendedName>
</protein>
<dbReference type="Pfam" id="PF00403">
    <property type="entry name" value="HMA"/>
    <property type="match status" value="1"/>
</dbReference>
<keyword evidence="4" id="KW-0636">Prenylation</keyword>
<accession>A0A8T2XU02</accession>
<feature type="compositionally biased region" description="Acidic residues" evidence="6">
    <location>
        <begin position="180"/>
        <end position="197"/>
    </location>
</feature>
<feature type="domain" description="HMA" evidence="7">
    <location>
        <begin position="71"/>
        <end position="134"/>
    </location>
</feature>
<dbReference type="AlphaFoldDB" id="A0A8T2XU02"/>
<proteinExistence type="inferred from homology"/>
<dbReference type="InterPro" id="IPR036163">
    <property type="entry name" value="HMA_dom_sf"/>
</dbReference>
<dbReference type="InterPro" id="IPR006121">
    <property type="entry name" value="HMA_dom"/>
</dbReference>
<dbReference type="SUPFAM" id="SSF55008">
    <property type="entry name" value="HMA, heavy metal-associated domain"/>
    <property type="match status" value="1"/>
</dbReference>
<gene>
    <name evidence="8" type="ORF">H0E87_019015</name>
</gene>
<keyword evidence="1" id="KW-0488">Methylation</keyword>
<evidence type="ECO:0000256" key="2">
    <source>
        <dbReference type="ARBA" id="ARBA00022723"/>
    </source>
</evidence>
<keyword evidence="2" id="KW-0479">Metal-binding</keyword>
<evidence type="ECO:0000259" key="7">
    <source>
        <dbReference type="PROSITE" id="PS50846"/>
    </source>
</evidence>
<dbReference type="PANTHER" id="PTHR45868">
    <property type="entry name" value="HEAVY METAL-ASSOCIATED ISOPRENYLATED PLANT PROTEIN 33-RELATED"/>
    <property type="match status" value="1"/>
</dbReference>
<evidence type="ECO:0000256" key="3">
    <source>
        <dbReference type="ARBA" id="ARBA00023288"/>
    </source>
</evidence>
<organism evidence="8 9">
    <name type="scientific">Populus deltoides</name>
    <name type="common">Eastern poplar</name>
    <name type="synonym">Eastern cottonwood</name>
    <dbReference type="NCBI Taxonomy" id="3696"/>
    <lineage>
        <taxon>Eukaryota</taxon>
        <taxon>Viridiplantae</taxon>
        <taxon>Streptophyta</taxon>
        <taxon>Embryophyta</taxon>
        <taxon>Tracheophyta</taxon>
        <taxon>Spermatophyta</taxon>
        <taxon>Magnoliopsida</taxon>
        <taxon>eudicotyledons</taxon>
        <taxon>Gunneridae</taxon>
        <taxon>Pentapetalae</taxon>
        <taxon>rosids</taxon>
        <taxon>fabids</taxon>
        <taxon>Malpighiales</taxon>
        <taxon>Salicaceae</taxon>
        <taxon>Saliceae</taxon>
        <taxon>Populus</taxon>
    </lineage>
</organism>
<comment type="caution">
    <text evidence="8">The sequence shown here is derived from an EMBL/GenBank/DDBJ whole genome shotgun (WGS) entry which is preliminary data.</text>
</comment>
<feature type="region of interest" description="Disordered" evidence="6">
    <location>
        <begin position="173"/>
        <end position="202"/>
    </location>
</feature>
<keyword evidence="9" id="KW-1185">Reference proteome</keyword>
<dbReference type="PROSITE" id="PS50846">
    <property type="entry name" value="HMA_2"/>
    <property type="match status" value="1"/>
</dbReference>
<dbReference type="Gene3D" id="3.30.70.100">
    <property type="match status" value="1"/>
</dbReference>
<dbReference type="PANTHER" id="PTHR45868:SF19">
    <property type="entry name" value="HEAVY METAL-ASSOCIATED ISOPRENYLATED PLANT PROTEIN 37"/>
    <property type="match status" value="1"/>
</dbReference>
<reference evidence="8" key="1">
    <citation type="journal article" date="2021" name="J. Hered.">
        <title>Genome Assembly of Salicaceae Populus deltoides (Eastern Cottonwood) I-69 Based on Nanopore Sequencing and Hi-C Technologies.</title>
        <authorList>
            <person name="Bai S."/>
            <person name="Wu H."/>
            <person name="Zhang J."/>
            <person name="Pan Z."/>
            <person name="Zhao W."/>
            <person name="Li Z."/>
            <person name="Tong C."/>
        </authorList>
    </citation>
    <scope>NUCLEOTIDE SEQUENCE</scope>
    <source>
        <tissue evidence="8">Leaf</tissue>
    </source>
</reference>
<dbReference type="GO" id="GO:0046872">
    <property type="term" value="F:metal ion binding"/>
    <property type="evidence" value="ECO:0007669"/>
    <property type="project" value="UniProtKB-KW"/>
</dbReference>
<evidence type="ECO:0000313" key="8">
    <source>
        <dbReference type="EMBL" id="KAH8496053.1"/>
    </source>
</evidence>
<sequence length="477" mass="52531">MFSYYLFIYNWLCNLNLCQPFTLTSLYRWMICANFFLLYFFPFFLAECFEPLSLQNTEEMTKEDDFKLLKIQTCVLKVNIHCDGCKQKVKKHLQRIEGVYQVNIDAEQQKVTVSGTVDTATLIKKLVRAGKHAEVWSQKSSQKQINNCIVDDKSNKSQKQGLVKGLEALKNQQKFPAFSSEEDDDYLDDEEDDDGDDLGFLGPSQLGLLRQHIMDANKAKKGIGAIPPASNNGNEMKNLVNGNAGKKGNPNQNMGMKVNPGGIDQKTMAALQMKNAQLGGGNISAGEGKRKNDTSTMMNLAGFRGNDANVSNATAAIAALGGNPNGLGLQVQSNNNGHQGPSAAAGFPTGGYSTGQYPSSMLMNMTGQNHPASMMMNMQNRNGMQQPQMNMTGQNHPASMMMNMQNRNGLQQPQMMYHRSPYNPPTTGYCYNPHPHPYADPHLAHPYAEQPNYNGDCSAAASTEMFSDESTSSCSIM</sequence>
<comment type="similarity">
    <text evidence="5">Belongs to the HIPP family.</text>
</comment>
<evidence type="ECO:0000256" key="6">
    <source>
        <dbReference type="SAM" id="MobiDB-lite"/>
    </source>
</evidence>
<feature type="region of interest" description="Disordered" evidence="6">
    <location>
        <begin position="224"/>
        <end position="252"/>
    </location>
</feature>